<organism evidence="3">
    <name type="scientific">anaerobic digester metagenome</name>
    <dbReference type="NCBI Taxonomy" id="1263854"/>
    <lineage>
        <taxon>unclassified sequences</taxon>
        <taxon>metagenomes</taxon>
        <taxon>ecological metagenomes</taxon>
    </lineage>
</organism>
<dbReference type="Pfam" id="PF03747">
    <property type="entry name" value="ADP_ribosyl_GH"/>
    <property type="match status" value="1"/>
</dbReference>
<name>A0A485M043_9ZZZZ</name>
<dbReference type="EMBL" id="CAADRM010000089">
    <property type="protein sequence ID" value="VFU14311.1"/>
    <property type="molecule type" value="Genomic_DNA"/>
</dbReference>
<keyword evidence="2 3" id="KW-0378">Hydrolase</keyword>
<comment type="similarity">
    <text evidence="1">Belongs to the ADP-ribosylglycohydrolase family.</text>
</comment>
<dbReference type="PANTHER" id="PTHR16222">
    <property type="entry name" value="ADP-RIBOSYLGLYCOHYDROLASE"/>
    <property type="match status" value="1"/>
</dbReference>
<evidence type="ECO:0000256" key="1">
    <source>
        <dbReference type="ARBA" id="ARBA00010702"/>
    </source>
</evidence>
<evidence type="ECO:0000256" key="2">
    <source>
        <dbReference type="ARBA" id="ARBA00022801"/>
    </source>
</evidence>
<dbReference type="AlphaFoldDB" id="A0A485M043"/>
<dbReference type="Gene3D" id="1.10.4080.10">
    <property type="entry name" value="ADP-ribosylation/Crystallin J1"/>
    <property type="match status" value="1"/>
</dbReference>
<dbReference type="PANTHER" id="PTHR16222:SF24">
    <property type="entry name" value="ADP-RIBOSYLHYDROLASE ARH3"/>
    <property type="match status" value="1"/>
</dbReference>
<dbReference type="InterPro" id="IPR050792">
    <property type="entry name" value="ADP-ribosylglycohydrolase"/>
</dbReference>
<dbReference type="InterPro" id="IPR005502">
    <property type="entry name" value="Ribosyl_crysJ1"/>
</dbReference>
<protein>
    <submittedName>
        <fullName evidence="3">ADP-ribosylglycohydrolase</fullName>
    </submittedName>
</protein>
<dbReference type="SUPFAM" id="SSF101478">
    <property type="entry name" value="ADP-ribosylglycohydrolase"/>
    <property type="match status" value="1"/>
</dbReference>
<gene>
    <name evidence="3" type="ORF">SCFA_270076</name>
</gene>
<sequence>MSDKARAMVLGSFIGDSLALGAHWIHSTERIVREYGRIESFVQPTRNSYHKNKKAGEFTHYGDQTFVLLKSLAECGRFDLDDFSARWQDLFSEYNGYMDKATRSTFKNLVLGKSPLESGSQSDDLSGASRIAPLVYALRHDPEGLVNACRLQASMTHGSAFTIEAGEFFARVCLKVLAGASPVSSMNEVVQERFRNTRISDWVNEGIASRDQESVEAIVGFGQGSPTTEAFPSTVHLIARYEHDLREALIQSVMAGGDSAARGMIAGMVLGAHLGMNGIPEDWVSGLAAGKDILAFLTKIG</sequence>
<accession>A0A485M043</accession>
<dbReference type="GO" id="GO:0016787">
    <property type="term" value="F:hydrolase activity"/>
    <property type="evidence" value="ECO:0007669"/>
    <property type="project" value="UniProtKB-KW"/>
</dbReference>
<proteinExistence type="inferred from homology"/>
<reference evidence="3" key="1">
    <citation type="submission" date="2019-03" db="EMBL/GenBank/DDBJ databases">
        <authorList>
            <person name="Hao L."/>
        </authorList>
    </citation>
    <scope>NUCLEOTIDE SEQUENCE</scope>
</reference>
<dbReference type="InterPro" id="IPR036705">
    <property type="entry name" value="Ribosyl_crysJ1_sf"/>
</dbReference>
<evidence type="ECO:0000313" key="3">
    <source>
        <dbReference type="EMBL" id="VFU14311.1"/>
    </source>
</evidence>